<sequence length="233" mass="26852">MSLLTILAELGLRILLRTTAPLSCSEEETREYKRAYQEALDGDGIVRIAPSYSKERFVRYIAAAENVLLHGSNHPEIDELLTKQQTLYNGIMTEAVFATSDGIWAMFYAVLDRVKLKINFRNGCVISLRNKRFYFFSLTRETFEDTNHPWRSGTIYLLSKDTFNGPEQKAAAFDEWTSCTSVKPLARIHVEPSDFIFLDHVAAHKSTESAAWTWLLYKWRSRARKRMQSTPQV</sequence>
<organism evidence="1 2">
    <name type="scientific">Paenibacillus suaedae</name>
    <dbReference type="NCBI Taxonomy" id="3077233"/>
    <lineage>
        <taxon>Bacteria</taxon>
        <taxon>Bacillati</taxon>
        <taxon>Bacillota</taxon>
        <taxon>Bacilli</taxon>
        <taxon>Bacillales</taxon>
        <taxon>Paenibacillaceae</taxon>
        <taxon>Paenibacillus</taxon>
    </lineage>
</organism>
<accession>A0AAJ2K2D2</accession>
<proteinExistence type="predicted"/>
<keyword evidence="2" id="KW-1185">Reference proteome</keyword>
<comment type="caution">
    <text evidence="1">The sequence shown here is derived from an EMBL/GenBank/DDBJ whole genome shotgun (WGS) entry which is preliminary data.</text>
</comment>
<dbReference type="RefSeq" id="WP_315746843.1">
    <property type="nucleotide sequence ID" value="NZ_JAVYAA010000006.1"/>
</dbReference>
<evidence type="ECO:0000313" key="1">
    <source>
        <dbReference type="EMBL" id="MDT8979074.1"/>
    </source>
</evidence>
<name>A0AAJ2K2D2_9BACL</name>
<dbReference type="Proteomes" id="UP001250538">
    <property type="component" value="Unassembled WGS sequence"/>
</dbReference>
<protein>
    <submittedName>
        <fullName evidence="1">Uncharacterized protein</fullName>
    </submittedName>
</protein>
<evidence type="ECO:0000313" key="2">
    <source>
        <dbReference type="Proteomes" id="UP001250538"/>
    </source>
</evidence>
<dbReference type="EMBL" id="JAVYAA010000006">
    <property type="protein sequence ID" value="MDT8979074.1"/>
    <property type="molecule type" value="Genomic_DNA"/>
</dbReference>
<dbReference type="AlphaFoldDB" id="A0AAJ2K2D2"/>
<reference evidence="2" key="1">
    <citation type="submission" date="2023-09" db="EMBL/GenBank/DDBJ databases">
        <title>Paenibacillus sp. chi10 Genome sequencing and assembly.</title>
        <authorList>
            <person name="Kim I."/>
        </authorList>
    </citation>
    <scope>NUCLEOTIDE SEQUENCE [LARGE SCALE GENOMIC DNA]</scope>
    <source>
        <strain evidence="2">chi10</strain>
    </source>
</reference>
<gene>
    <name evidence="1" type="ORF">RQP50_22805</name>
</gene>